<feature type="domain" description="Transposase IS110-like N-terminal" evidence="1">
    <location>
        <begin position="6"/>
        <end position="101"/>
    </location>
</feature>
<comment type="caution">
    <text evidence="2">The sequence shown here is derived from an EMBL/GenBank/DDBJ whole genome shotgun (WGS) entry which is preliminary data.</text>
</comment>
<protein>
    <submittedName>
        <fullName evidence="2">Transposase</fullName>
    </submittedName>
</protein>
<sequence length="121" mass="13201">MNLTTLGIDLAKTSFSLVGMDQHGKVVLRKTLKRAQMLPFIAQYPASLIGMEACSGAHYLVREFTRLGHKVGIIAIKFIAPFRKGGKNDNKDAEAICEAQKAIATTLLVFWLKQPVATNAA</sequence>
<organism evidence="2 3">
    <name type="scientific">Cellvibrio fibrivorans</name>
    <dbReference type="NCBI Taxonomy" id="126350"/>
    <lineage>
        <taxon>Bacteria</taxon>
        <taxon>Pseudomonadati</taxon>
        <taxon>Pseudomonadota</taxon>
        <taxon>Gammaproteobacteria</taxon>
        <taxon>Cellvibrionales</taxon>
        <taxon>Cellvibrionaceae</taxon>
        <taxon>Cellvibrio</taxon>
    </lineage>
</organism>
<dbReference type="InterPro" id="IPR047650">
    <property type="entry name" value="Transpos_IS110"/>
</dbReference>
<evidence type="ECO:0000259" key="1">
    <source>
        <dbReference type="Pfam" id="PF01548"/>
    </source>
</evidence>
<gene>
    <name evidence="2" type="ORF">J2X05_004151</name>
</gene>
<dbReference type="PANTHER" id="PTHR33055:SF3">
    <property type="entry name" value="PUTATIVE TRANSPOSASE FOR IS117-RELATED"/>
    <property type="match status" value="1"/>
</dbReference>
<keyword evidence="3" id="KW-1185">Reference proteome</keyword>
<accession>A0ABU1V3Z8</accession>
<evidence type="ECO:0000313" key="3">
    <source>
        <dbReference type="Proteomes" id="UP001253595"/>
    </source>
</evidence>
<evidence type="ECO:0000313" key="2">
    <source>
        <dbReference type="EMBL" id="MDR7092110.1"/>
    </source>
</evidence>
<dbReference type="Pfam" id="PF01548">
    <property type="entry name" value="DEDD_Tnp_IS110"/>
    <property type="match status" value="1"/>
</dbReference>
<proteinExistence type="predicted"/>
<name>A0ABU1V3Z8_9GAMM</name>
<dbReference type="Proteomes" id="UP001253595">
    <property type="component" value="Unassembled WGS sequence"/>
</dbReference>
<dbReference type="InterPro" id="IPR002525">
    <property type="entry name" value="Transp_IS110-like_N"/>
</dbReference>
<dbReference type="RefSeq" id="WP_310076153.1">
    <property type="nucleotide sequence ID" value="NZ_JAVDVX010000011.1"/>
</dbReference>
<reference evidence="2 3" key="1">
    <citation type="submission" date="2023-07" db="EMBL/GenBank/DDBJ databases">
        <title>Sorghum-associated microbial communities from plants grown in Nebraska, USA.</title>
        <authorList>
            <person name="Schachtman D."/>
        </authorList>
    </citation>
    <scope>NUCLEOTIDE SEQUENCE [LARGE SCALE GENOMIC DNA]</scope>
    <source>
        <strain evidence="2 3">BE190</strain>
    </source>
</reference>
<dbReference type="PANTHER" id="PTHR33055">
    <property type="entry name" value="TRANSPOSASE FOR INSERTION SEQUENCE ELEMENT IS1111A"/>
    <property type="match status" value="1"/>
</dbReference>
<dbReference type="EMBL" id="JAVDVX010000011">
    <property type="protein sequence ID" value="MDR7092110.1"/>
    <property type="molecule type" value="Genomic_DNA"/>
</dbReference>